<dbReference type="GO" id="GO:0004519">
    <property type="term" value="F:endonuclease activity"/>
    <property type="evidence" value="ECO:0007669"/>
    <property type="project" value="UniProtKB-KW"/>
</dbReference>
<sequence>MTKITPIHYKKLVKIFESEGFELIRVKGDHLIYIKAGISRPIVIPKYREIPVFVIKNNLRAAGINRGKYLEILKRI</sequence>
<keyword evidence="6" id="KW-0694">RNA-binding</keyword>
<evidence type="ECO:0000256" key="4">
    <source>
        <dbReference type="ARBA" id="ARBA00022759"/>
    </source>
</evidence>
<keyword evidence="5" id="KW-0378">Hydrolase</keyword>
<evidence type="ECO:0000256" key="2">
    <source>
        <dbReference type="ARBA" id="ARBA00022649"/>
    </source>
</evidence>
<dbReference type="Proteomes" id="UP000230088">
    <property type="component" value="Unassembled WGS sequence"/>
</dbReference>
<dbReference type="Gene3D" id="3.30.920.30">
    <property type="entry name" value="Hypothetical protein"/>
    <property type="match status" value="1"/>
</dbReference>
<keyword evidence="2" id="KW-1277">Toxin-antitoxin system</keyword>
<keyword evidence="4" id="KW-0255">Endonuclease</keyword>
<keyword evidence="7" id="KW-0346">Stress response</keyword>
<evidence type="ECO:0000256" key="3">
    <source>
        <dbReference type="ARBA" id="ARBA00022722"/>
    </source>
</evidence>
<accession>A0A2H0YM94</accession>
<dbReference type="EMBL" id="PEYD01000026">
    <property type="protein sequence ID" value="PIS39536.1"/>
    <property type="molecule type" value="Genomic_DNA"/>
</dbReference>
<evidence type="ECO:0000313" key="8">
    <source>
        <dbReference type="EMBL" id="PIS39536.1"/>
    </source>
</evidence>
<reference evidence="9" key="1">
    <citation type="submission" date="2017-09" db="EMBL/GenBank/DDBJ databases">
        <title>Depth-based differentiation of microbial function through sediment-hosted aquifers and enrichment of novel symbionts in the deep terrestrial subsurface.</title>
        <authorList>
            <person name="Probst A.J."/>
            <person name="Ladd B."/>
            <person name="Jarett J.K."/>
            <person name="Geller-Mcgrath D.E."/>
            <person name="Sieber C.M.K."/>
            <person name="Emerson J.B."/>
            <person name="Anantharaman K."/>
            <person name="Thomas B.C."/>
            <person name="Malmstrom R."/>
            <person name="Stieglmeier M."/>
            <person name="Klingl A."/>
            <person name="Woyke T."/>
            <person name="Ryan C.M."/>
            <person name="Banfield J.F."/>
        </authorList>
    </citation>
    <scope>NUCLEOTIDE SEQUENCE [LARGE SCALE GENOMIC DNA]</scope>
</reference>
<evidence type="ECO:0000256" key="7">
    <source>
        <dbReference type="ARBA" id="ARBA00023016"/>
    </source>
</evidence>
<evidence type="ECO:0000256" key="5">
    <source>
        <dbReference type="ARBA" id="ARBA00022801"/>
    </source>
</evidence>
<evidence type="ECO:0000256" key="1">
    <source>
        <dbReference type="ARBA" id="ARBA00006620"/>
    </source>
</evidence>
<comment type="similarity">
    <text evidence="1">Belongs to the HicA mRNA interferase family.</text>
</comment>
<dbReference type="GO" id="GO:0003729">
    <property type="term" value="F:mRNA binding"/>
    <property type="evidence" value="ECO:0007669"/>
    <property type="project" value="InterPro"/>
</dbReference>
<protein>
    <submittedName>
        <fullName evidence="8">Type II toxin-antitoxin system HicA family toxin</fullName>
    </submittedName>
</protein>
<organism evidence="8 9">
    <name type="scientific">Candidatus Nealsonbacteria bacterium CG08_land_8_20_14_0_20_38_20</name>
    <dbReference type="NCBI Taxonomy" id="1974705"/>
    <lineage>
        <taxon>Bacteria</taxon>
        <taxon>Candidatus Nealsoniibacteriota</taxon>
    </lineage>
</organism>
<evidence type="ECO:0000256" key="6">
    <source>
        <dbReference type="ARBA" id="ARBA00022884"/>
    </source>
</evidence>
<dbReference type="InterPro" id="IPR038570">
    <property type="entry name" value="HicA_sf"/>
</dbReference>
<name>A0A2H0YM94_9BACT</name>
<dbReference type="Pfam" id="PF07927">
    <property type="entry name" value="HicA_toxin"/>
    <property type="match status" value="1"/>
</dbReference>
<gene>
    <name evidence="8" type="ORF">COT33_01400</name>
</gene>
<dbReference type="AlphaFoldDB" id="A0A2H0YM94"/>
<evidence type="ECO:0000313" key="9">
    <source>
        <dbReference type="Proteomes" id="UP000230088"/>
    </source>
</evidence>
<proteinExistence type="inferred from homology"/>
<keyword evidence="3" id="KW-0540">Nuclease</keyword>
<dbReference type="InterPro" id="IPR012933">
    <property type="entry name" value="HicA_mRNA_interferase"/>
</dbReference>
<comment type="caution">
    <text evidence="8">The sequence shown here is derived from an EMBL/GenBank/DDBJ whole genome shotgun (WGS) entry which is preliminary data.</text>
</comment>
<dbReference type="GO" id="GO:0016787">
    <property type="term" value="F:hydrolase activity"/>
    <property type="evidence" value="ECO:0007669"/>
    <property type="project" value="UniProtKB-KW"/>
</dbReference>
<dbReference type="SUPFAM" id="SSF54786">
    <property type="entry name" value="YcfA/nrd intein domain"/>
    <property type="match status" value="1"/>
</dbReference>